<sequence length="327" mass="36233">MPRKLRSGRKELPASKVDGLSLQDEMHEPVRFIASASTPAEPAIVRSLSRLPGLNESELRILRKKQNRLRQSDFLTTEATLDVSRHATRALISTLIFAQHEAGTAVCIDSRGWILTCAHCFGETPEEWKAERLKWLLYYNGLAVQVECRAWDERRDLALAKIVRIEIFDERCRGSVTPIFACVPIAESMSTSSPIFCIGQPGADDLESVSPRKKTAYDLVELSQGRLCGMVAGADPQDNSDIGALKHNAWTYWGHSGAPLLRRSDGALLGLHSSWDDATAMRHGVPLIAIRAFLKEHLPTEPVDLTVSEAREDVRGNLDIIVIDSSD</sequence>
<evidence type="ECO:0000256" key="1">
    <source>
        <dbReference type="SAM" id="MobiDB-lite"/>
    </source>
</evidence>
<evidence type="ECO:0000313" key="2">
    <source>
        <dbReference type="EMBL" id="OGE56887.1"/>
    </source>
</evidence>
<protein>
    <submittedName>
        <fullName evidence="2">Uncharacterized protein</fullName>
    </submittedName>
</protein>
<dbReference type="InterPro" id="IPR009003">
    <property type="entry name" value="Peptidase_S1_PA"/>
</dbReference>
<dbReference type="OrthoDB" id="4217619at2759"/>
<dbReference type="SUPFAM" id="SSF50494">
    <property type="entry name" value="Trypsin-like serine proteases"/>
    <property type="match status" value="1"/>
</dbReference>
<organism evidence="2 3">
    <name type="scientific">Penicillium arizonense</name>
    <dbReference type="NCBI Taxonomy" id="1835702"/>
    <lineage>
        <taxon>Eukaryota</taxon>
        <taxon>Fungi</taxon>
        <taxon>Dikarya</taxon>
        <taxon>Ascomycota</taxon>
        <taxon>Pezizomycotina</taxon>
        <taxon>Eurotiomycetes</taxon>
        <taxon>Eurotiomycetidae</taxon>
        <taxon>Eurotiales</taxon>
        <taxon>Aspergillaceae</taxon>
        <taxon>Penicillium</taxon>
    </lineage>
</organism>
<dbReference type="AlphaFoldDB" id="A0A1F5LUP7"/>
<proteinExistence type="predicted"/>
<dbReference type="EMBL" id="LXJU01000002">
    <property type="protein sequence ID" value="OGE56887.1"/>
    <property type="molecule type" value="Genomic_DNA"/>
</dbReference>
<reference evidence="2 3" key="1">
    <citation type="journal article" date="2016" name="Sci. Rep.">
        <title>Penicillium arizonense, a new, genome sequenced fungal species, reveals a high chemical diversity in secreted metabolites.</title>
        <authorList>
            <person name="Grijseels S."/>
            <person name="Nielsen J.C."/>
            <person name="Randelovic M."/>
            <person name="Nielsen J."/>
            <person name="Nielsen K.F."/>
            <person name="Workman M."/>
            <person name="Frisvad J.C."/>
        </authorList>
    </citation>
    <scope>NUCLEOTIDE SEQUENCE [LARGE SCALE GENOMIC DNA]</scope>
    <source>
        <strain evidence="2 3">CBS 141311</strain>
    </source>
</reference>
<dbReference type="Proteomes" id="UP000177622">
    <property type="component" value="Unassembled WGS sequence"/>
</dbReference>
<dbReference type="RefSeq" id="XP_022492314.1">
    <property type="nucleotide sequence ID" value="XM_022627253.1"/>
</dbReference>
<accession>A0A1F5LUP7</accession>
<dbReference type="Pfam" id="PF13365">
    <property type="entry name" value="Trypsin_2"/>
    <property type="match status" value="1"/>
</dbReference>
<feature type="region of interest" description="Disordered" evidence="1">
    <location>
        <begin position="1"/>
        <end position="20"/>
    </location>
</feature>
<keyword evidence="3" id="KW-1185">Reference proteome</keyword>
<comment type="caution">
    <text evidence="2">The sequence shown here is derived from an EMBL/GenBank/DDBJ whole genome shotgun (WGS) entry which is preliminary data.</text>
</comment>
<dbReference type="Gene3D" id="2.40.10.120">
    <property type="match status" value="1"/>
</dbReference>
<evidence type="ECO:0000313" key="3">
    <source>
        <dbReference type="Proteomes" id="UP000177622"/>
    </source>
</evidence>
<gene>
    <name evidence="2" type="ORF">PENARI_c002G01719</name>
</gene>
<name>A0A1F5LUP7_PENAI</name>
<dbReference type="GeneID" id="34571987"/>
<dbReference type="STRING" id="1835702.A0A1F5LUP7"/>